<dbReference type="Gene3D" id="3.40.50.150">
    <property type="entry name" value="Vaccinia Virus protein VP39"/>
    <property type="match status" value="1"/>
</dbReference>
<evidence type="ECO:0000313" key="4">
    <source>
        <dbReference type="EMBL" id="KUI72194.1"/>
    </source>
</evidence>
<feature type="domain" description="Methyltransferase" evidence="3">
    <location>
        <begin position="44"/>
        <end position="145"/>
    </location>
</feature>
<gene>
    <name evidence="4" type="ORF">VM1G_07827</name>
</gene>
<keyword evidence="4" id="KW-0687">Ribonucleoprotein</keyword>
<dbReference type="Pfam" id="PF13649">
    <property type="entry name" value="Methyltransf_25"/>
    <property type="match status" value="1"/>
</dbReference>
<proteinExistence type="predicted"/>
<dbReference type="InterPro" id="IPR029063">
    <property type="entry name" value="SAM-dependent_MTases_sf"/>
</dbReference>
<keyword evidence="5" id="KW-1185">Reference proteome</keyword>
<evidence type="ECO:0000313" key="5">
    <source>
        <dbReference type="Proteomes" id="UP000078559"/>
    </source>
</evidence>
<dbReference type="PANTHER" id="PTHR43861">
    <property type="entry name" value="TRANS-ACONITATE 2-METHYLTRANSFERASE-RELATED"/>
    <property type="match status" value="1"/>
</dbReference>
<dbReference type="SUPFAM" id="SSF53335">
    <property type="entry name" value="S-adenosyl-L-methionine-dependent methyltransferases"/>
    <property type="match status" value="1"/>
</dbReference>
<dbReference type="CDD" id="cd02440">
    <property type="entry name" value="AdoMet_MTases"/>
    <property type="match status" value="1"/>
</dbReference>
<keyword evidence="2" id="KW-0808">Transferase</keyword>
<keyword evidence="1 4" id="KW-0489">Methyltransferase</keyword>
<dbReference type="AlphaFoldDB" id="A0A194W6T7"/>
<dbReference type="PANTHER" id="PTHR43861:SF1">
    <property type="entry name" value="TRANS-ACONITATE 2-METHYLTRANSFERASE"/>
    <property type="match status" value="1"/>
</dbReference>
<evidence type="ECO:0000259" key="3">
    <source>
        <dbReference type="Pfam" id="PF13649"/>
    </source>
</evidence>
<protein>
    <submittedName>
        <fullName evidence="4">Ribosomal protein L11 methyltransferase</fullName>
    </submittedName>
</protein>
<dbReference type="GO" id="GO:0032259">
    <property type="term" value="P:methylation"/>
    <property type="evidence" value="ECO:0007669"/>
    <property type="project" value="UniProtKB-KW"/>
</dbReference>
<reference evidence="4" key="1">
    <citation type="submission" date="2014-12" db="EMBL/GenBank/DDBJ databases">
        <title>Genome Sequence of Valsa Canker Pathogens Uncovers a Specific Adaption of Colonization on Woody Bark.</title>
        <authorList>
            <person name="Yin Z."/>
            <person name="Liu H."/>
            <person name="Gao X."/>
            <person name="Li Z."/>
            <person name="Song N."/>
            <person name="Ke X."/>
            <person name="Dai Q."/>
            <person name="Wu Y."/>
            <person name="Sun Y."/>
            <person name="Xu J.-R."/>
            <person name="Kang Z.K."/>
            <person name="Wang L."/>
            <person name="Huang L."/>
        </authorList>
    </citation>
    <scope>NUCLEOTIDE SEQUENCE [LARGE SCALE GENOMIC DNA]</scope>
    <source>
        <strain evidence="4">03-8</strain>
    </source>
</reference>
<dbReference type="SMR" id="A0A194W6T7"/>
<keyword evidence="4" id="KW-0689">Ribosomal protein</keyword>
<dbReference type="Proteomes" id="UP000078559">
    <property type="component" value="Chromosome 8"/>
</dbReference>
<dbReference type="EMBL" id="CM003105">
    <property type="protein sequence ID" value="KUI72194.1"/>
    <property type="molecule type" value="Genomic_DNA"/>
</dbReference>
<dbReference type="InterPro" id="IPR041698">
    <property type="entry name" value="Methyltransf_25"/>
</dbReference>
<sequence>MAPQYDAIGSKYAVFKTLPTSIVEKENIRAAILPYLSRSSKPRVLDLACGTGYYSKNAIDWGADYVLGVDISSGMVDAAKEMISQDARYADKVNFKVGDALCLGKVDGEEQFDIVIGAWLLNYASSLEEMTKMFESVSANLKNGGVYVGITPSPTEDVDIVVKRWMDVQAESPEIFPIRANYYERLPSGLGWVSDISNTSGGEKVTFKSYRLKKSVYEEAARKGGLKGSLVWPEVSIPDEARGPLAEGVWEMYERGCGHMGILIVEK</sequence>
<dbReference type="OrthoDB" id="3647at2759"/>
<accession>A0A194W6T7</accession>
<name>A0A194W6T7_CYTMA</name>
<evidence type="ECO:0000256" key="1">
    <source>
        <dbReference type="ARBA" id="ARBA00022603"/>
    </source>
</evidence>
<dbReference type="GO" id="GO:0005840">
    <property type="term" value="C:ribosome"/>
    <property type="evidence" value="ECO:0007669"/>
    <property type="project" value="UniProtKB-KW"/>
</dbReference>
<evidence type="ECO:0000256" key="2">
    <source>
        <dbReference type="ARBA" id="ARBA00022679"/>
    </source>
</evidence>
<organism evidence="4 5">
    <name type="scientific">Cytospora mali</name>
    <name type="common">Apple Valsa canker fungus</name>
    <name type="synonym">Valsa mali</name>
    <dbReference type="NCBI Taxonomy" id="578113"/>
    <lineage>
        <taxon>Eukaryota</taxon>
        <taxon>Fungi</taxon>
        <taxon>Dikarya</taxon>
        <taxon>Ascomycota</taxon>
        <taxon>Pezizomycotina</taxon>
        <taxon>Sordariomycetes</taxon>
        <taxon>Sordariomycetidae</taxon>
        <taxon>Diaporthales</taxon>
        <taxon>Cytosporaceae</taxon>
        <taxon>Cytospora</taxon>
    </lineage>
</organism>
<dbReference type="GO" id="GO:0008168">
    <property type="term" value="F:methyltransferase activity"/>
    <property type="evidence" value="ECO:0007669"/>
    <property type="project" value="UniProtKB-KW"/>
</dbReference>